<evidence type="ECO:0000256" key="1">
    <source>
        <dbReference type="ARBA" id="ARBA00004442"/>
    </source>
</evidence>
<keyword evidence="6" id="KW-0472">Membrane</keyword>
<dbReference type="PANTHER" id="PTHR30026:SF20">
    <property type="entry name" value="OUTER MEMBRANE PROTEIN TOLC"/>
    <property type="match status" value="1"/>
</dbReference>
<evidence type="ECO:0000313" key="10">
    <source>
        <dbReference type="Proteomes" id="UP000062160"/>
    </source>
</evidence>
<dbReference type="AlphaFoldDB" id="A0A0U9HHT0"/>
<reference evidence="9" key="1">
    <citation type="journal article" date="2016" name="Genome Announc.">
        <title>Draft Genome Sequence of the Syntrophic Lactate-Degrading Bacterium Tepidanaerobacter syntrophicus JLT.</title>
        <authorList>
            <person name="Matsuura N."/>
            <person name="Ohashi A."/>
            <person name="Tourlousse D.M."/>
            <person name="Sekiguchi Y."/>
        </authorList>
    </citation>
    <scope>NUCLEOTIDE SEQUENCE [LARGE SCALE GENOMIC DNA]</scope>
    <source>
        <strain evidence="9">JL</strain>
    </source>
</reference>
<keyword evidence="4" id="KW-1134">Transmembrane beta strand</keyword>
<name>A0A0U9HHT0_9FIRM</name>
<proteinExistence type="inferred from homology"/>
<keyword evidence="10" id="KW-1185">Reference proteome</keyword>
<evidence type="ECO:0000256" key="3">
    <source>
        <dbReference type="ARBA" id="ARBA00022448"/>
    </source>
</evidence>
<dbReference type="GO" id="GO:0015288">
    <property type="term" value="F:porin activity"/>
    <property type="evidence" value="ECO:0007669"/>
    <property type="project" value="TreeGrafter"/>
</dbReference>
<gene>
    <name evidence="9" type="ORF">TSYNT_7486</name>
</gene>
<feature type="chain" id="PRO_5006864933" evidence="8">
    <location>
        <begin position="27"/>
        <end position="387"/>
    </location>
</feature>
<dbReference type="OrthoDB" id="1727243at2"/>
<comment type="similarity">
    <text evidence="2">Belongs to the outer membrane factor (OMF) (TC 1.B.17) family.</text>
</comment>
<comment type="subcellular location">
    <subcellularLocation>
        <location evidence="1">Cell outer membrane</location>
    </subcellularLocation>
</comment>
<evidence type="ECO:0000256" key="8">
    <source>
        <dbReference type="SAM" id="SignalP"/>
    </source>
</evidence>
<evidence type="ECO:0000256" key="7">
    <source>
        <dbReference type="ARBA" id="ARBA00023237"/>
    </source>
</evidence>
<dbReference type="PANTHER" id="PTHR30026">
    <property type="entry name" value="OUTER MEMBRANE PROTEIN TOLC"/>
    <property type="match status" value="1"/>
</dbReference>
<dbReference type="GO" id="GO:0015562">
    <property type="term" value="F:efflux transmembrane transporter activity"/>
    <property type="evidence" value="ECO:0007669"/>
    <property type="project" value="InterPro"/>
</dbReference>
<dbReference type="Gene3D" id="1.20.1600.10">
    <property type="entry name" value="Outer membrane efflux proteins (OEP)"/>
    <property type="match status" value="2"/>
</dbReference>
<dbReference type="Proteomes" id="UP000062160">
    <property type="component" value="Unassembled WGS sequence"/>
</dbReference>
<dbReference type="SUPFAM" id="SSF56954">
    <property type="entry name" value="Outer membrane efflux proteins (OEP)"/>
    <property type="match status" value="1"/>
</dbReference>
<evidence type="ECO:0000256" key="6">
    <source>
        <dbReference type="ARBA" id="ARBA00023136"/>
    </source>
</evidence>
<keyword evidence="7" id="KW-0998">Cell outer membrane</keyword>
<accession>A0A0U9HHT0</accession>
<organism evidence="9">
    <name type="scientific">Tepidanaerobacter syntrophicus</name>
    <dbReference type="NCBI Taxonomy" id="224999"/>
    <lineage>
        <taxon>Bacteria</taxon>
        <taxon>Bacillati</taxon>
        <taxon>Bacillota</taxon>
        <taxon>Clostridia</taxon>
        <taxon>Thermosediminibacterales</taxon>
        <taxon>Tepidanaerobacteraceae</taxon>
        <taxon>Tepidanaerobacter</taxon>
    </lineage>
</organism>
<dbReference type="RefSeq" id="WP_059032838.1">
    <property type="nucleotide sequence ID" value="NZ_DF977001.1"/>
</dbReference>
<dbReference type="STRING" id="224999.GCA_001485475_01477"/>
<evidence type="ECO:0000313" key="9">
    <source>
        <dbReference type="EMBL" id="GAQ25460.1"/>
    </source>
</evidence>
<keyword evidence="3" id="KW-0813">Transport</keyword>
<sequence length="387" mass="42755">MQKALLSKMAIFVLVLSLMISSIAFAQENSDNEVLSLSVEDAVKIAEENNQQIKLSQLALQKAQLARKELVYQEKKVKEEEDMLGREIISGTFEYQYAQDLGKKQADIGVDLAQRGIEVAIKGVEYGIEAGYYGALLAKENVAIAQAAVDRQQEMLRIAEAKYKAGTVAKTEVLNAQVQLTKAEGDLSKAKSSEEKAYITLKKLLGLPLDKNINLTDSFKESPENLDVTLDELIEQANSNRIDIVSAEGAFEIAKLDFELSSKAYPSNTFTYAEKEYAMEEAQLKLSNTKSSAEAEIRNTWLDFEDAKTNIPVLDKSLEVAQESLRIAKLSYEAGLVRSVDVTAAEDGLKQVQLQRLSAIYNYNLARLKLENSVYFSTAGNASSSSM</sequence>
<keyword evidence="5" id="KW-0812">Transmembrane</keyword>
<dbReference type="InterPro" id="IPR051906">
    <property type="entry name" value="TolC-like"/>
</dbReference>
<evidence type="ECO:0000256" key="4">
    <source>
        <dbReference type="ARBA" id="ARBA00022452"/>
    </source>
</evidence>
<protein>
    <submittedName>
        <fullName evidence="9">Outer membrane efflux protein</fullName>
    </submittedName>
</protein>
<evidence type="ECO:0000256" key="2">
    <source>
        <dbReference type="ARBA" id="ARBA00007613"/>
    </source>
</evidence>
<dbReference type="GO" id="GO:1990281">
    <property type="term" value="C:efflux pump complex"/>
    <property type="evidence" value="ECO:0007669"/>
    <property type="project" value="TreeGrafter"/>
</dbReference>
<dbReference type="InterPro" id="IPR003423">
    <property type="entry name" value="OMP_efflux"/>
</dbReference>
<dbReference type="Pfam" id="PF02321">
    <property type="entry name" value="OEP"/>
    <property type="match status" value="1"/>
</dbReference>
<evidence type="ECO:0000256" key="5">
    <source>
        <dbReference type="ARBA" id="ARBA00022692"/>
    </source>
</evidence>
<keyword evidence="8" id="KW-0732">Signal</keyword>
<dbReference type="EMBL" id="DF977001">
    <property type="protein sequence ID" value="GAQ25460.1"/>
    <property type="molecule type" value="Genomic_DNA"/>
</dbReference>
<dbReference type="GO" id="GO:0009279">
    <property type="term" value="C:cell outer membrane"/>
    <property type="evidence" value="ECO:0007669"/>
    <property type="project" value="UniProtKB-SubCell"/>
</dbReference>
<feature type="signal peptide" evidence="8">
    <location>
        <begin position="1"/>
        <end position="26"/>
    </location>
</feature>